<feature type="region of interest" description="Disordered" evidence="1">
    <location>
        <begin position="87"/>
        <end position="106"/>
    </location>
</feature>
<feature type="compositionally biased region" description="Polar residues" evidence="1">
    <location>
        <begin position="89"/>
        <end position="99"/>
    </location>
</feature>
<evidence type="ECO:0000313" key="2">
    <source>
        <dbReference type="EMBL" id="KIK32351.1"/>
    </source>
</evidence>
<name>A0A0C9ZST8_9AGAM</name>
<proteinExistence type="predicted"/>
<dbReference type="Proteomes" id="UP000054485">
    <property type="component" value="Unassembled WGS sequence"/>
</dbReference>
<feature type="region of interest" description="Disordered" evidence="1">
    <location>
        <begin position="14"/>
        <end position="36"/>
    </location>
</feature>
<reference evidence="2 3" key="1">
    <citation type="submission" date="2014-04" db="EMBL/GenBank/DDBJ databases">
        <authorList>
            <consortium name="DOE Joint Genome Institute"/>
            <person name="Kuo A."/>
            <person name="Ruytinx J."/>
            <person name="Rineau F."/>
            <person name="Colpaert J."/>
            <person name="Kohler A."/>
            <person name="Nagy L.G."/>
            <person name="Floudas D."/>
            <person name="Copeland A."/>
            <person name="Barry K.W."/>
            <person name="Cichocki N."/>
            <person name="Veneault-Fourrey C."/>
            <person name="LaButti K."/>
            <person name="Lindquist E.A."/>
            <person name="Lipzen A."/>
            <person name="Lundell T."/>
            <person name="Morin E."/>
            <person name="Murat C."/>
            <person name="Sun H."/>
            <person name="Tunlid A."/>
            <person name="Henrissat B."/>
            <person name="Grigoriev I.V."/>
            <person name="Hibbett D.S."/>
            <person name="Martin F."/>
            <person name="Nordberg H.P."/>
            <person name="Cantor M.N."/>
            <person name="Hua S.X."/>
        </authorList>
    </citation>
    <scope>NUCLEOTIDE SEQUENCE [LARGE SCALE GENOMIC DNA]</scope>
    <source>
        <strain evidence="2 3">UH-Slu-Lm8-n1</strain>
    </source>
</reference>
<sequence>MESFQWHAHTFTPSSYEISDDDYSSDFDSTQSDSYETDLDFRSQNHSSIDSIELSGPLHPLDAFLESAVAPEDLPDSYELARIPDDSASIWSDNPQSPHSDPETEYDDDELLILNSPDALYRLFLKEKLQVRINSTKRWELLCPDCAEWCQTGIHSGIDLWISGQFVSLSNHRGSRKCLQRAAQKKPSAPEKEDNVFDVPSTHCTAITSDHTRYV</sequence>
<dbReference type="HOGENOM" id="CLU_1284019_0_0_1"/>
<dbReference type="EMBL" id="KN836280">
    <property type="protein sequence ID" value="KIK32351.1"/>
    <property type="molecule type" value="Genomic_DNA"/>
</dbReference>
<evidence type="ECO:0000313" key="3">
    <source>
        <dbReference type="Proteomes" id="UP000054485"/>
    </source>
</evidence>
<reference evidence="3" key="2">
    <citation type="submission" date="2015-01" db="EMBL/GenBank/DDBJ databases">
        <title>Evolutionary Origins and Diversification of the Mycorrhizal Mutualists.</title>
        <authorList>
            <consortium name="DOE Joint Genome Institute"/>
            <consortium name="Mycorrhizal Genomics Consortium"/>
            <person name="Kohler A."/>
            <person name="Kuo A."/>
            <person name="Nagy L.G."/>
            <person name="Floudas D."/>
            <person name="Copeland A."/>
            <person name="Barry K.W."/>
            <person name="Cichocki N."/>
            <person name="Veneault-Fourrey C."/>
            <person name="LaButti K."/>
            <person name="Lindquist E.A."/>
            <person name="Lipzen A."/>
            <person name="Lundell T."/>
            <person name="Morin E."/>
            <person name="Murat C."/>
            <person name="Riley R."/>
            <person name="Ohm R."/>
            <person name="Sun H."/>
            <person name="Tunlid A."/>
            <person name="Henrissat B."/>
            <person name="Grigoriev I.V."/>
            <person name="Hibbett D.S."/>
            <person name="Martin F."/>
        </authorList>
    </citation>
    <scope>NUCLEOTIDE SEQUENCE [LARGE SCALE GENOMIC DNA]</scope>
    <source>
        <strain evidence="3">UH-Slu-Lm8-n1</strain>
    </source>
</reference>
<accession>A0A0C9ZST8</accession>
<dbReference type="InParanoid" id="A0A0C9ZST8"/>
<keyword evidence="3" id="KW-1185">Reference proteome</keyword>
<protein>
    <submittedName>
        <fullName evidence="2">Uncharacterized protein</fullName>
    </submittedName>
</protein>
<organism evidence="2 3">
    <name type="scientific">Suillus luteus UH-Slu-Lm8-n1</name>
    <dbReference type="NCBI Taxonomy" id="930992"/>
    <lineage>
        <taxon>Eukaryota</taxon>
        <taxon>Fungi</taxon>
        <taxon>Dikarya</taxon>
        <taxon>Basidiomycota</taxon>
        <taxon>Agaricomycotina</taxon>
        <taxon>Agaricomycetes</taxon>
        <taxon>Agaricomycetidae</taxon>
        <taxon>Boletales</taxon>
        <taxon>Suillineae</taxon>
        <taxon>Suillaceae</taxon>
        <taxon>Suillus</taxon>
    </lineage>
</organism>
<dbReference type="AlphaFoldDB" id="A0A0C9ZST8"/>
<dbReference type="OrthoDB" id="2645353at2759"/>
<gene>
    <name evidence="2" type="ORF">CY34DRAFT_19117</name>
</gene>
<evidence type="ECO:0000256" key="1">
    <source>
        <dbReference type="SAM" id="MobiDB-lite"/>
    </source>
</evidence>